<evidence type="ECO:0000313" key="1">
    <source>
        <dbReference type="EMBL" id="KAI9908148.1"/>
    </source>
</evidence>
<name>A0ACC0VQZ7_9STRA</name>
<keyword evidence="2" id="KW-1185">Reference proteome</keyword>
<comment type="caution">
    <text evidence="1">The sequence shown here is derived from an EMBL/GenBank/DDBJ whole genome shotgun (WGS) entry which is preliminary data.</text>
</comment>
<sequence length="74" mass="8462">MFRDLDVLLKHANDLCELLFAGDRKCEISTAETAHMMPEAMLIASFTDKKLYPVRVLTLLQFMLINTDPPTSIY</sequence>
<organism evidence="1 2">
    <name type="scientific">Peronosclerospora sorghi</name>
    <dbReference type="NCBI Taxonomy" id="230839"/>
    <lineage>
        <taxon>Eukaryota</taxon>
        <taxon>Sar</taxon>
        <taxon>Stramenopiles</taxon>
        <taxon>Oomycota</taxon>
        <taxon>Peronosporomycetes</taxon>
        <taxon>Peronosporales</taxon>
        <taxon>Peronosporaceae</taxon>
        <taxon>Peronosclerospora</taxon>
    </lineage>
</organism>
<gene>
    <name evidence="1" type="ORF">PsorP6_016101</name>
</gene>
<protein>
    <submittedName>
        <fullName evidence="1">Uncharacterized protein</fullName>
    </submittedName>
</protein>
<accession>A0ACC0VQZ7</accession>
<reference evidence="1 2" key="1">
    <citation type="journal article" date="2022" name="bioRxiv">
        <title>The genome of the oomycete Peronosclerospora sorghi, a cosmopolitan pathogen of maize and sorghum, is inflated with dispersed pseudogenes.</title>
        <authorList>
            <person name="Fletcher K."/>
            <person name="Martin F."/>
            <person name="Isakeit T."/>
            <person name="Cavanaugh K."/>
            <person name="Magill C."/>
            <person name="Michelmore R."/>
        </authorList>
    </citation>
    <scope>NUCLEOTIDE SEQUENCE [LARGE SCALE GENOMIC DNA]</scope>
    <source>
        <strain evidence="1">P6</strain>
    </source>
</reference>
<proteinExistence type="predicted"/>
<dbReference type="EMBL" id="CM047587">
    <property type="protein sequence ID" value="KAI9908148.1"/>
    <property type="molecule type" value="Genomic_DNA"/>
</dbReference>
<dbReference type="Proteomes" id="UP001163321">
    <property type="component" value="Chromosome 8"/>
</dbReference>
<evidence type="ECO:0000313" key="2">
    <source>
        <dbReference type="Proteomes" id="UP001163321"/>
    </source>
</evidence>